<dbReference type="Proteomes" id="UP000324996">
    <property type="component" value="Unassembled WGS sequence"/>
</dbReference>
<keyword evidence="5 10" id="KW-0812">Transmembrane</keyword>
<evidence type="ECO:0000256" key="5">
    <source>
        <dbReference type="ARBA" id="ARBA00022692"/>
    </source>
</evidence>
<dbReference type="PROSITE" id="PS52016">
    <property type="entry name" value="TONB_DEPENDENT_REC_3"/>
    <property type="match status" value="1"/>
</dbReference>
<dbReference type="GO" id="GO:0038023">
    <property type="term" value="F:signaling receptor activity"/>
    <property type="evidence" value="ECO:0007669"/>
    <property type="project" value="InterPro"/>
</dbReference>
<dbReference type="InterPro" id="IPR036942">
    <property type="entry name" value="Beta-barrel_TonB_sf"/>
</dbReference>
<dbReference type="GO" id="GO:0009279">
    <property type="term" value="C:cell outer membrane"/>
    <property type="evidence" value="ECO:0007669"/>
    <property type="project" value="UniProtKB-SubCell"/>
</dbReference>
<sequence length="727" mass="78475">MRAFTYLALTMASVSAFALQTSLAAAQNRADETSDIEEIIITGKASQVDLTDPFAGGQVARGGRAGLLGNLDFMDAPFSGTAYTEKLVAAQQAKSIGDVLQNDPVVRVAKGFGNFQELYIIRGFPVFSDDLTLDGVFGILPRQLVAAELVERVEVFRGANAFINGAAPGGSGVGGSINIVPKRAPKDGIRRFTAGYENEGQSYLAADFGARFGADKQWGLRFNTAYRNGETSVDDQDRELAFFSLGSDYEGERLRFSAHIGYQDHRIENPRPQVTPLGEVPDVPEPDSNFAQPGTFSDEEQLFGVMRGEYDLTDQITVWLAAGGRSGEEANQLVNPSAQADGSTTAFRFDNTREDSILSADAGMRARFQTGPVGHQVTVSGSIIDLTFKNAFALSDTSNLFISDLFNPTPLDRLPPADGFRGGILTDPLATEKNTNSSLALADMISLFQDQLILTLGVRFQNIETRSFDFNNGAKTSEFDKSATTPAFGLVYKIAPNLSFYGNYVESLQPGAVAPATSGGVQILNAGEVLDPFRGEQYEIGMKYDGGDFGATLSLFSLTRENAVVIDQLFQASGEQENQGIELSLFGEPVKGLRLIGGASYVDTKLKRTQGGINEGNSVIGVPEFQANLNAEWDVPMLPGLTIDGRVVFTGEQFVNEANSIELASWTRYDLGLRYVLPIENDSITIKGRIENVADKAYWASTGGFPGANFLIQGNPRTFILSASYDF</sequence>
<evidence type="ECO:0000256" key="4">
    <source>
        <dbReference type="ARBA" id="ARBA00022452"/>
    </source>
</evidence>
<dbReference type="GO" id="GO:0015891">
    <property type="term" value="P:siderophore transport"/>
    <property type="evidence" value="ECO:0007669"/>
    <property type="project" value="InterPro"/>
</dbReference>
<comment type="similarity">
    <text evidence="2 10 11">Belongs to the TonB-dependent receptor family.</text>
</comment>
<evidence type="ECO:0000256" key="7">
    <source>
        <dbReference type="ARBA" id="ARBA00023136"/>
    </source>
</evidence>
<dbReference type="AlphaFoldDB" id="A0A5A7N3S7"/>
<keyword evidence="3 10" id="KW-0813">Transport</keyword>
<dbReference type="SUPFAM" id="SSF56935">
    <property type="entry name" value="Porins"/>
    <property type="match status" value="1"/>
</dbReference>
<evidence type="ECO:0000256" key="10">
    <source>
        <dbReference type="PROSITE-ProRule" id="PRU01360"/>
    </source>
</evidence>
<reference evidence="15 16" key="1">
    <citation type="submission" date="2019-09" db="EMBL/GenBank/DDBJ databases">
        <title>NBRP : Genome information of microbial organism related human and environment.</title>
        <authorList>
            <person name="Hattori M."/>
            <person name="Oshima K."/>
            <person name="Inaba H."/>
            <person name="Suda W."/>
            <person name="Sakamoto M."/>
            <person name="Iino T."/>
            <person name="Kitahara M."/>
            <person name="Oshida Y."/>
            <person name="Iida T."/>
            <person name="Kudo T."/>
            <person name="Itoh T."/>
            <person name="Ohkuma M."/>
        </authorList>
    </citation>
    <scope>NUCLEOTIDE SEQUENCE [LARGE SCALE GENOMIC DNA]</scope>
    <source>
        <strain evidence="15 16">Q-1</strain>
    </source>
</reference>
<evidence type="ECO:0000256" key="8">
    <source>
        <dbReference type="ARBA" id="ARBA00023170"/>
    </source>
</evidence>
<dbReference type="PANTHER" id="PTHR32552:SF82">
    <property type="entry name" value="FCUA PROTEIN"/>
    <property type="match status" value="1"/>
</dbReference>
<dbReference type="InterPro" id="IPR000531">
    <property type="entry name" value="Beta-barrel_TonB"/>
</dbReference>
<dbReference type="InterPro" id="IPR010105">
    <property type="entry name" value="TonB_sidphr_rcpt"/>
</dbReference>
<gene>
    <name evidence="15" type="ORF">JCM17846_04700</name>
</gene>
<dbReference type="InterPro" id="IPR037066">
    <property type="entry name" value="Plug_dom_sf"/>
</dbReference>
<dbReference type="EMBL" id="BKCN01000002">
    <property type="protein sequence ID" value="GER02788.1"/>
    <property type="molecule type" value="Genomic_DNA"/>
</dbReference>
<keyword evidence="6 11" id="KW-0798">TonB box</keyword>
<dbReference type="GO" id="GO:0015344">
    <property type="term" value="F:siderophore uptake transmembrane transporter activity"/>
    <property type="evidence" value="ECO:0007669"/>
    <property type="project" value="TreeGrafter"/>
</dbReference>
<evidence type="ECO:0000256" key="12">
    <source>
        <dbReference type="SAM" id="SignalP"/>
    </source>
</evidence>
<evidence type="ECO:0000256" key="6">
    <source>
        <dbReference type="ARBA" id="ARBA00023077"/>
    </source>
</evidence>
<evidence type="ECO:0000256" key="1">
    <source>
        <dbReference type="ARBA" id="ARBA00004571"/>
    </source>
</evidence>
<dbReference type="Pfam" id="PF00593">
    <property type="entry name" value="TonB_dep_Rec_b-barrel"/>
    <property type="match status" value="1"/>
</dbReference>
<name>A0A5A7N3S7_9PROT</name>
<dbReference type="InterPro" id="IPR012910">
    <property type="entry name" value="Plug_dom"/>
</dbReference>
<feature type="domain" description="TonB-dependent receptor-like beta-barrel" evidence="13">
    <location>
        <begin position="291"/>
        <end position="693"/>
    </location>
</feature>
<keyword evidence="7 10" id="KW-0472">Membrane</keyword>
<evidence type="ECO:0000259" key="14">
    <source>
        <dbReference type="Pfam" id="PF07715"/>
    </source>
</evidence>
<evidence type="ECO:0000313" key="16">
    <source>
        <dbReference type="Proteomes" id="UP000324996"/>
    </source>
</evidence>
<evidence type="ECO:0000256" key="9">
    <source>
        <dbReference type="ARBA" id="ARBA00023237"/>
    </source>
</evidence>
<comment type="caution">
    <text evidence="15">The sequence shown here is derived from an EMBL/GenBank/DDBJ whole genome shotgun (WGS) entry which is preliminary data.</text>
</comment>
<dbReference type="Gene3D" id="2.40.170.20">
    <property type="entry name" value="TonB-dependent receptor, beta-barrel domain"/>
    <property type="match status" value="1"/>
</dbReference>
<keyword evidence="4 10" id="KW-1134">Transmembrane beta strand</keyword>
<dbReference type="CDD" id="cd01347">
    <property type="entry name" value="ligand_gated_channel"/>
    <property type="match status" value="1"/>
</dbReference>
<proteinExistence type="inferred from homology"/>
<evidence type="ECO:0000259" key="13">
    <source>
        <dbReference type="Pfam" id="PF00593"/>
    </source>
</evidence>
<dbReference type="PANTHER" id="PTHR32552">
    <property type="entry name" value="FERRICHROME IRON RECEPTOR-RELATED"/>
    <property type="match status" value="1"/>
</dbReference>
<accession>A0A5A7N3S7</accession>
<feature type="signal peptide" evidence="12">
    <location>
        <begin position="1"/>
        <end position="18"/>
    </location>
</feature>
<organism evidence="15 16">
    <name type="scientific">Iodidimonas nitroreducens</name>
    <dbReference type="NCBI Taxonomy" id="1236968"/>
    <lineage>
        <taxon>Bacteria</taxon>
        <taxon>Pseudomonadati</taxon>
        <taxon>Pseudomonadota</taxon>
        <taxon>Alphaproteobacteria</taxon>
        <taxon>Iodidimonadales</taxon>
        <taxon>Iodidimonadaceae</taxon>
        <taxon>Iodidimonas</taxon>
    </lineage>
</organism>
<feature type="domain" description="TonB-dependent receptor plug" evidence="14">
    <location>
        <begin position="74"/>
        <end position="170"/>
    </location>
</feature>
<protein>
    <submittedName>
        <fullName evidence="15">TonB-dependent receptor</fullName>
    </submittedName>
</protein>
<evidence type="ECO:0000256" key="3">
    <source>
        <dbReference type="ARBA" id="ARBA00022448"/>
    </source>
</evidence>
<dbReference type="InterPro" id="IPR039426">
    <property type="entry name" value="TonB-dep_rcpt-like"/>
</dbReference>
<dbReference type="Gene3D" id="2.170.130.10">
    <property type="entry name" value="TonB-dependent receptor, plug domain"/>
    <property type="match status" value="1"/>
</dbReference>
<comment type="subcellular location">
    <subcellularLocation>
        <location evidence="1 10">Cell outer membrane</location>
        <topology evidence="1 10">Multi-pass membrane protein</topology>
    </subcellularLocation>
</comment>
<feature type="chain" id="PRO_5022944141" evidence="12">
    <location>
        <begin position="19"/>
        <end position="727"/>
    </location>
</feature>
<dbReference type="Pfam" id="PF07715">
    <property type="entry name" value="Plug"/>
    <property type="match status" value="1"/>
</dbReference>
<keyword evidence="8 15" id="KW-0675">Receptor</keyword>
<evidence type="ECO:0000256" key="11">
    <source>
        <dbReference type="RuleBase" id="RU003357"/>
    </source>
</evidence>
<keyword evidence="12" id="KW-0732">Signal</keyword>
<keyword evidence="16" id="KW-1185">Reference proteome</keyword>
<evidence type="ECO:0000256" key="2">
    <source>
        <dbReference type="ARBA" id="ARBA00009810"/>
    </source>
</evidence>
<evidence type="ECO:0000313" key="15">
    <source>
        <dbReference type="EMBL" id="GER02788.1"/>
    </source>
</evidence>
<keyword evidence="9 10" id="KW-0998">Cell outer membrane</keyword>
<dbReference type="NCBIfam" id="TIGR01783">
    <property type="entry name" value="TonB-siderophor"/>
    <property type="match status" value="1"/>
</dbReference>